<dbReference type="InterPro" id="IPR001461">
    <property type="entry name" value="Aspartic_peptidase_A1"/>
</dbReference>
<evidence type="ECO:0000313" key="6">
    <source>
        <dbReference type="Proteomes" id="UP001203297"/>
    </source>
</evidence>
<feature type="domain" description="Peptidase A1" evidence="4">
    <location>
        <begin position="71"/>
        <end position="445"/>
    </location>
</feature>
<dbReference type="PRINTS" id="PR00792">
    <property type="entry name" value="PEPSIN"/>
</dbReference>
<proteinExistence type="inferred from homology"/>
<dbReference type="AlphaFoldDB" id="A0AAD4M6T1"/>
<evidence type="ECO:0000313" key="5">
    <source>
        <dbReference type="EMBL" id="KAI0304284.1"/>
    </source>
</evidence>
<evidence type="ECO:0000256" key="2">
    <source>
        <dbReference type="PIRSR" id="PIRSR601461-1"/>
    </source>
</evidence>
<dbReference type="CDD" id="cd05471">
    <property type="entry name" value="pepsin_like"/>
    <property type="match status" value="1"/>
</dbReference>
<dbReference type="PANTHER" id="PTHR47966:SF51">
    <property type="entry name" value="BETA-SITE APP-CLEAVING ENZYME, ISOFORM A-RELATED"/>
    <property type="match status" value="1"/>
</dbReference>
<comment type="similarity">
    <text evidence="1">Belongs to the peptidase A1 family.</text>
</comment>
<dbReference type="SUPFAM" id="SSF50630">
    <property type="entry name" value="Acid proteases"/>
    <property type="match status" value="1"/>
</dbReference>
<feature type="active site" evidence="2">
    <location>
        <position position="87"/>
    </location>
</feature>
<dbReference type="InterPro" id="IPR033121">
    <property type="entry name" value="PEPTIDASE_A1"/>
</dbReference>
<comment type="caution">
    <text evidence="5">The sequence shown here is derived from an EMBL/GenBank/DDBJ whole genome shotgun (WGS) entry which is preliminary data.</text>
</comment>
<dbReference type="Pfam" id="PF00026">
    <property type="entry name" value="Asp"/>
    <property type="match status" value="1"/>
</dbReference>
<gene>
    <name evidence="5" type="ORF">B0F90DRAFT_1948555</name>
</gene>
<dbReference type="EMBL" id="WTXG01000007">
    <property type="protein sequence ID" value="KAI0304284.1"/>
    <property type="molecule type" value="Genomic_DNA"/>
</dbReference>
<dbReference type="GO" id="GO:0004190">
    <property type="term" value="F:aspartic-type endopeptidase activity"/>
    <property type="evidence" value="ECO:0007669"/>
    <property type="project" value="InterPro"/>
</dbReference>
<dbReference type="PROSITE" id="PS51767">
    <property type="entry name" value="PEPTIDASE_A1"/>
    <property type="match status" value="1"/>
</dbReference>
<keyword evidence="6" id="KW-1185">Reference proteome</keyword>
<feature type="chain" id="PRO_5041996856" evidence="3">
    <location>
        <begin position="22"/>
        <end position="513"/>
    </location>
</feature>
<protein>
    <submittedName>
        <fullName evidence="5">Acid protease</fullName>
    </submittedName>
</protein>
<reference evidence="5" key="1">
    <citation type="journal article" date="2022" name="New Phytol.">
        <title>Evolutionary transition to the ectomycorrhizal habit in the genomes of a hyperdiverse lineage of mushroom-forming fungi.</title>
        <authorList>
            <person name="Looney B."/>
            <person name="Miyauchi S."/>
            <person name="Morin E."/>
            <person name="Drula E."/>
            <person name="Courty P.E."/>
            <person name="Kohler A."/>
            <person name="Kuo A."/>
            <person name="LaButti K."/>
            <person name="Pangilinan J."/>
            <person name="Lipzen A."/>
            <person name="Riley R."/>
            <person name="Andreopoulos W."/>
            <person name="He G."/>
            <person name="Johnson J."/>
            <person name="Nolan M."/>
            <person name="Tritt A."/>
            <person name="Barry K.W."/>
            <person name="Grigoriev I.V."/>
            <person name="Nagy L.G."/>
            <person name="Hibbett D."/>
            <person name="Henrissat B."/>
            <person name="Matheny P.B."/>
            <person name="Labbe J."/>
            <person name="Martin F.M."/>
        </authorList>
    </citation>
    <scope>NUCLEOTIDE SEQUENCE</scope>
    <source>
        <strain evidence="5">BPL690</strain>
    </source>
</reference>
<keyword evidence="5" id="KW-0378">Hydrolase</keyword>
<keyword evidence="3" id="KW-0732">Signal</keyword>
<evidence type="ECO:0000259" key="4">
    <source>
        <dbReference type="PROSITE" id="PS51767"/>
    </source>
</evidence>
<dbReference type="PANTHER" id="PTHR47966">
    <property type="entry name" value="BETA-SITE APP-CLEAVING ENZYME, ISOFORM A-RELATED"/>
    <property type="match status" value="1"/>
</dbReference>
<evidence type="ECO:0000256" key="1">
    <source>
        <dbReference type="ARBA" id="ARBA00007447"/>
    </source>
</evidence>
<feature type="active site" evidence="2">
    <location>
        <position position="324"/>
    </location>
</feature>
<sequence length="513" mass="53820">MVPLSTFCIFLSIFFPSLSLALPINLPQRTDSITSFELPIQRQRAVRSGTTLKRGIYSGNTGLGDFLDLFYTVSITIGQTVTAVNIDTGSSDLWVVSDACKTSICKSTDMPAYPSASIKPAGGSVKLLYGDSSTGTHASGPVALDTGVIAGLSMAQQPFAAISDTNNTSVMQGANGIFGLGFPSGSQVQSAVINAKFNTPPTTDDFVRGTASDGPLLSRLAMSGSLEQPMFAVMLQRDIIDVSGKNGALTIGKLPDGIDNSSLTWVPVRLYKPEDGGLIPPTFAPNETYPLRWEVPIDGVILDGQRLPTSKFSGSGSTISALLDTGNSLIRGPQDVVDSILRKVSSAFAADSNAEPTFPCSLPHDLAFQIGGKTFPVDPRDFMSQKASGDSSTCVANNIVGTDPPESGALFSWSFGDPFFKSNLVAFYYGNLTHPSVDPPRIGFLSMVPDNANSIVQDDIAQAQANGGNFESTSQAAPTSVASPVVLSPTSISTPTITTTTTTTTSSLPLLRL</sequence>
<dbReference type="InterPro" id="IPR034164">
    <property type="entry name" value="Pepsin-like_dom"/>
</dbReference>
<evidence type="ECO:0000256" key="3">
    <source>
        <dbReference type="SAM" id="SignalP"/>
    </source>
</evidence>
<name>A0AAD4M6T1_9AGAM</name>
<feature type="signal peptide" evidence="3">
    <location>
        <begin position="1"/>
        <end position="21"/>
    </location>
</feature>
<accession>A0AAD4M6T1</accession>
<organism evidence="5 6">
    <name type="scientific">Multifurca ochricompacta</name>
    <dbReference type="NCBI Taxonomy" id="376703"/>
    <lineage>
        <taxon>Eukaryota</taxon>
        <taxon>Fungi</taxon>
        <taxon>Dikarya</taxon>
        <taxon>Basidiomycota</taxon>
        <taxon>Agaricomycotina</taxon>
        <taxon>Agaricomycetes</taxon>
        <taxon>Russulales</taxon>
        <taxon>Russulaceae</taxon>
        <taxon>Multifurca</taxon>
    </lineage>
</organism>
<dbReference type="Proteomes" id="UP001203297">
    <property type="component" value="Unassembled WGS sequence"/>
</dbReference>
<dbReference type="Gene3D" id="2.40.70.10">
    <property type="entry name" value="Acid Proteases"/>
    <property type="match status" value="2"/>
</dbReference>
<dbReference type="GO" id="GO:0006508">
    <property type="term" value="P:proteolysis"/>
    <property type="evidence" value="ECO:0007669"/>
    <property type="project" value="UniProtKB-KW"/>
</dbReference>
<keyword evidence="5" id="KW-0645">Protease</keyword>
<dbReference type="InterPro" id="IPR021109">
    <property type="entry name" value="Peptidase_aspartic_dom_sf"/>
</dbReference>